<dbReference type="OrthoDB" id="195678at2759"/>
<evidence type="ECO:0000313" key="7">
    <source>
        <dbReference type="EMBL" id="EMD39678.1"/>
    </source>
</evidence>
<reference evidence="7 8" key="1">
    <citation type="journal article" date="2012" name="Proc. Natl. Acad. Sci. U.S.A.">
        <title>Comparative genomics of Ceriporiopsis subvermispora and Phanerochaete chrysosporium provide insight into selective ligninolysis.</title>
        <authorList>
            <person name="Fernandez-Fueyo E."/>
            <person name="Ruiz-Duenas F.J."/>
            <person name="Ferreira P."/>
            <person name="Floudas D."/>
            <person name="Hibbett D.S."/>
            <person name="Canessa P."/>
            <person name="Larrondo L.F."/>
            <person name="James T.Y."/>
            <person name="Seelenfreund D."/>
            <person name="Lobos S."/>
            <person name="Polanco R."/>
            <person name="Tello M."/>
            <person name="Honda Y."/>
            <person name="Watanabe T."/>
            <person name="Watanabe T."/>
            <person name="Ryu J.S."/>
            <person name="Kubicek C.P."/>
            <person name="Schmoll M."/>
            <person name="Gaskell J."/>
            <person name="Hammel K.E."/>
            <person name="St John F.J."/>
            <person name="Vanden Wymelenberg A."/>
            <person name="Sabat G."/>
            <person name="Splinter BonDurant S."/>
            <person name="Syed K."/>
            <person name="Yadav J.S."/>
            <person name="Doddapaneni H."/>
            <person name="Subramanian V."/>
            <person name="Lavin J.L."/>
            <person name="Oguiza J.A."/>
            <person name="Perez G."/>
            <person name="Pisabarro A.G."/>
            <person name="Ramirez L."/>
            <person name="Santoyo F."/>
            <person name="Master E."/>
            <person name="Coutinho P.M."/>
            <person name="Henrissat B."/>
            <person name="Lombard V."/>
            <person name="Magnuson J.K."/>
            <person name="Kuees U."/>
            <person name="Hori C."/>
            <person name="Igarashi K."/>
            <person name="Samejima M."/>
            <person name="Held B.W."/>
            <person name="Barry K.W."/>
            <person name="LaButti K.M."/>
            <person name="Lapidus A."/>
            <person name="Lindquist E.A."/>
            <person name="Lucas S.M."/>
            <person name="Riley R."/>
            <person name="Salamov A.A."/>
            <person name="Hoffmeister D."/>
            <person name="Schwenk D."/>
            <person name="Hadar Y."/>
            <person name="Yarden O."/>
            <person name="de Vries R.P."/>
            <person name="Wiebenga A."/>
            <person name="Stenlid J."/>
            <person name="Eastwood D."/>
            <person name="Grigoriev I.V."/>
            <person name="Berka R.M."/>
            <person name="Blanchette R.A."/>
            <person name="Kersten P."/>
            <person name="Martinez A.T."/>
            <person name="Vicuna R."/>
            <person name="Cullen D."/>
        </authorList>
    </citation>
    <scope>NUCLEOTIDE SEQUENCE [LARGE SCALE GENOMIC DNA]</scope>
    <source>
        <strain evidence="7 8">B</strain>
    </source>
</reference>
<evidence type="ECO:0000256" key="6">
    <source>
        <dbReference type="PIRSR" id="PIRSR606710-2"/>
    </source>
</evidence>
<dbReference type="PANTHER" id="PTHR43301">
    <property type="entry name" value="ARABINAN ENDO-1,5-ALPHA-L-ARABINOSIDASE"/>
    <property type="match status" value="1"/>
</dbReference>
<accession>M2QRG4</accession>
<evidence type="ECO:0000256" key="1">
    <source>
        <dbReference type="ARBA" id="ARBA00004834"/>
    </source>
</evidence>
<proteinExistence type="inferred from homology"/>
<dbReference type="EMBL" id="KB445793">
    <property type="protein sequence ID" value="EMD39678.1"/>
    <property type="molecule type" value="Genomic_DNA"/>
</dbReference>
<feature type="site" description="Important for catalytic activity, responsible for pKa modulation of the active site Glu and correct orientation of both the proton donor and substrate" evidence="6">
    <location>
        <position position="37"/>
    </location>
</feature>
<gene>
    <name evidence="7" type="ORF">CERSUDRAFT_111990</name>
</gene>
<dbReference type="AlphaFoldDB" id="M2QRG4"/>
<dbReference type="GO" id="GO:0005975">
    <property type="term" value="P:carbohydrate metabolic process"/>
    <property type="evidence" value="ECO:0007669"/>
    <property type="project" value="InterPro"/>
</dbReference>
<evidence type="ECO:0000256" key="4">
    <source>
        <dbReference type="ARBA" id="ARBA00023295"/>
    </source>
</evidence>
<comment type="similarity">
    <text evidence="2">Belongs to the glycosyl hydrolase 43 family.</text>
</comment>
<dbReference type="GO" id="GO:0004553">
    <property type="term" value="F:hydrolase activity, hydrolyzing O-glycosyl compounds"/>
    <property type="evidence" value="ECO:0007669"/>
    <property type="project" value="InterPro"/>
</dbReference>
<evidence type="ECO:0000256" key="5">
    <source>
        <dbReference type="ARBA" id="ARBA00042202"/>
    </source>
</evidence>
<dbReference type="InterPro" id="IPR050727">
    <property type="entry name" value="GH43_arabinanases"/>
</dbReference>
<dbReference type="Gene3D" id="2.115.10.20">
    <property type="entry name" value="Glycosyl hydrolase domain, family 43"/>
    <property type="match status" value="1"/>
</dbReference>
<dbReference type="SUPFAM" id="SSF75005">
    <property type="entry name" value="Arabinanase/levansucrase/invertase"/>
    <property type="match status" value="1"/>
</dbReference>
<dbReference type="PANTHER" id="PTHR43301:SF3">
    <property type="entry name" value="ARABINAN ENDO-1,5-ALPHA-L-ARABINOSIDASE A-RELATED"/>
    <property type="match status" value="1"/>
</dbReference>
<keyword evidence="4" id="KW-0326">Glycosidase</keyword>
<name>M2QRG4_CERS8</name>
<comment type="pathway">
    <text evidence="1">Glycan metabolism; L-arabinan degradation.</text>
</comment>
<dbReference type="Proteomes" id="UP000016930">
    <property type="component" value="Unassembled WGS sequence"/>
</dbReference>
<protein>
    <recommendedName>
        <fullName evidence="5">Endo-1,5-alpha-L-arabinanase A</fullName>
    </recommendedName>
</protein>
<dbReference type="InterPro" id="IPR006710">
    <property type="entry name" value="Glyco_hydro_43"/>
</dbReference>
<dbReference type="Pfam" id="PF04616">
    <property type="entry name" value="Glyco_hydro_43"/>
    <property type="match status" value="1"/>
</dbReference>
<evidence type="ECO:0000256" key="2">
    <source>
        <dbReference type="ARBA" id="ARBA00009865"/>
    </source>
</evidence>
<keyword evidence="8" id="KW-1185">Reference proteome</keyword>
<dbReference type="InterPro" id="IPR023296">
    <property type="entry name" value="Glyco_hydro_beta-prop_sf"/>
</dbReference>
<evidence type="ECO:0000256" key="3">
    <source>
        <dbReference type="ARBA" id="ARBA00022801"/>
    </source>
</evidence>
<keyword evidence="3 7" id="KW-0378">Hydrolase</keyword>
<dbReference type="STRING" id="914234.M2QRG4"/>
<dbReference type="HOGENOM" id="CLU_009397_9_0_1"/>
<sequence>MNSSIGLATSSSLDPGTWTDLGEVFETKKGEQYNAIDPTSTVDENGKPVLTWGSYWENIFQFNLTGNSETVMGSPKQVAFNSTIKGNNPRPVEGSFLWPHGDFYYLFFSSGQCCSFNASALPPPGTEYKVFVGRSRSAHGPFVDANGVDLRSAGGTLVVASHGNVYAPGGEGVFSDKANGSERDVFVYHYLPASGPGAYTEPNASVGLNGIDWSSGWPVLTDL</sequence>
<organism evidence="7 8">
    <name type="scientific">Ceriporiopsis subvermispora (strain B)</name>
    <name type="common">White-rot fungus</name>
    <name type="synonym">Gelatoporia subvermispora</name>
    <dbReference type="NCBI Taxonomy" id="914234"/>
    <lineage>
        <taxon>Eukaryota</taxon>
        <taxon>Fungi</taxon>
        <taxon>Dikarya</taxon>
        <taxon>Basidiomycota</taxon>
        <taxon>Agaricomycotina</taxon>
        <taxon>Agaricomycetes</taxon>
        <taxon>Polyporales</taxon>
        <taxon>Gelatoporiaceae</taxon>
        <taxon>Gelatoporia</taxon>
    </lineage>
</organism>
<evidence type="ECO:0000313" key="8">
    <source>
        <dbReference type="Proteomes" id="UP000016930"/>
    </source>
</evidence>